<evidence type="ECO:0000313" key="2">
    <source>
        <dbReference type="EMBL" id="QGV77030.1"/>
    </source>
</evidence>
<evidence type="ECO:0000256" key="1">
    <source>
        <dbReference type="SAM" id="MobiDB-lite"/>
    </source>
</evidence>
<gene>
    <name evidence="2" type="ORF">EIZ62_01245</name>
</gene>
<dbReference type="EMBL" id="CP034279">
    <property type="protein sequence ID" value="QGV77030.1"/>
    <property type="molecule type" value="Genomic_DNA"/>
</dbReference>
<dbReference type="OrthoDB" id="9796589at2"/>
<name>A0A6I6F014_9ACTN</name>
<dbReference type="PANTHER" id="PTHR43664">
    <property type="entry name" value="MONOAMINE OXIDASE-RELATED"/>
    <property type="match status" value="1"/>
</dbReference>
<dbReference type="AlphaFoldDB" id="A0A6I6F014"/>
<dbReference type="InterPro" id="IPR048274">
    <property type="entry name" value="MC_hydratase"/>
</dbReference>
<sequence length="199" mass="22047">MTSETSPRTSRSADSADAAHHTHAAPVDGWPGRYFEDFSVGDVYKHTLGRTVLETDNSWLTLLTQNTAPLHFDRHYSAGTSWGRPLVDSTFTLALVTGQSVSDVSQHVMANLGWDRVRLPNPVFEGDTLYSQSEVLTKRESSSRPDIGIVSVRTIGFNQDGVIVITFERTLMVYRRGHGPGFATVEPVWDERSRRAAGL</sequence>
<proteinExistence type="predicted"/>
<evidence type="ECO:0000313" key="3">
    <source>
        <dbReference type="Proteomes" id="UP000422572"/>
    </source>
</evidence>
<dbReference type="GO" id="GO:0016829">
    <property type="term" value="F:lyase activity"/>
    <property type="evidence" value="ECO:0007669"/>
    <property type="project" value="InterPro"/>
</dbReference>
<keyword evidence="3" id="KW-1185">Reference proteome</keyword>
<dbReference type="CDD" id="cd03451">
    <property type="entry name" value="FkbR2"/>
    <property type="match status" value="1"/>
</dbReference>
<organism evidence="2 3">
    <name type="scientific">Streptomyces ficellus</name>
    <dbReference type="NCBI Taxonomy" id="1977088"/>
    <lineage>
        <taxon>Bacteria</taxon>
        <taxon>Bacillati</taxon>
        <taxon>Actinomycetota</taxon>
        <taxon>Actinomycetes</taxon>
        <taxon>Kitasatosporales</taxon>
        <taxon>Streptomycetaceae</taxon>
        <taxon>Streptomyces</taxon>
    </lineage>
</organism>
<accession>A0A6I6F014</accession>
<dbReference type="PANTHER" id="PTHR43664:SF1">
    <property type="entry name" value="BETA-METHYLMALYL-COA DEHYDRATASE"/>
    <property type="match status" value="1"/>
</dbReference>
<dbReference type="SUPFAM" id="SSF54637">
    <property type="entry name" value="Thioesterase/thiol ester dehydrase-isomerase"/>
    <property type="match status" value="1"/>
</dbReference>
<dbReference type="Proteomes" id="UP000422572">
    <property type="component" value="Chromosome"/>
</dbReference>
<feature type="compositionally biased region" description="Low complexity" evidence="1">
    <location>
        <begin position="1"/>
        <end position="16"/>
    </location>
</feature>
<reference evidence="2 3" key="1">
    <citation type="submission" date="2018-12" db="EMBL/GenBank/DDBJ databases">
        <title>Complete genome sequence of Streptomyces ficellus NRRL8067, the producer of ficellomycin, feldamycin and nojirimycin.</title>
        <authorList>
            <person name="Zhang H."/>
            <person name="Yue R."/>
            <person name="Liu Y."/>
            <person name="Li M."/>
            <person name="Mu H."/>
            <person name="Zhang J."/>
        </authorList>
    </citation>
    <scope>NUCLEOTIDE SEQUENCE [LARGE SCALE GENOMIC DNA]</scope>
    <source>
        <strain evidence="2 3">NRRL 8067</strain>
    </source>
</reference>
<dbReference type="KEGG" id="sfic:EIZ62_01245"/>
<feature type="region of interest" description="Disordered" evidence="1">
    <location>
        <begin position="1"/>
        <end position="24"/>
    </location>
</feature>
<dbReference type="Pfam" id="PF19315">
    <property type="entry name" value="MC_hydratase"/>
    <property type="match status" value="1"/>
</dbReference>
<dbReference type="InterPro" id="IPR029069">
    <property type="entry name" value="HotDog_dom_sf"/>
</dbReference>
<dbReference type="RefSeq" id="WP_156690852.1">
    <property type="nucleotide sequence ID" value="NZ_CP034279.1"/>
</dbReference>
<dbReference type="Gene3D" id="3.10.129.10">
    <property type="entry name" value="Hotdog Thioesterase"/>
    <property type="match status" value="1"/>
</dbReference>
<dbReference type="InterPro" id="IPR052342">
    <property type="entry name" value="MCH/BMMD"/>
</dbReference>
<protein>
    <submittedName>
        <fullName evidence="2">MaoC family dehydratase</fullName>
    </submittedName>
</protein>